<dbReference type="InterPro" id="IPR005146">
    <property type="entry name" value="B3/B4_tRNA-bd"/>
</dbReference>
<comment type="cofactor">
    <cofactor evidence="1 12">
        <name>Mg(2+)</name>
        <dbReference type="ChEBI" id="CHEBI:18420"/>
    </cofactor>
</comment>
<dbReference type="Gene3D" id="3.30.930.10">
    <property type="entry name" value="Bira Bifunctional Protein, Domain 2"/>
    <property type="match status" value="1"/>
</dbReference>
<dbReference type="InterPro" id="IPR045060">
    <property type="entry name" value="Phe-tRNA-ligase_IIc_bsu"/>
</dbReference>
<dbReference type="InterPro" id="IPR045864">
    <property type="entry name" value="aa-tRNA-synth_II/BPL/LPL"/>
</dbReference>
<evidence type="ECO:0000256" key="4">
    <source>
        <dbReference type="ARBA" id="ARBA00022490"/>
    </source>
</evidence>
<proteinExistence type="inferred from homology"/>
<keyword evidence="9 12" id="KW-0460">Magnesium</keyword>
<keyword evidence="4 12" id="KW-0963">Cytoplasm</keyword>
<feature type="binding site" evidence="12">
    <location>
        <position position="378"/>
    </location>
    <ligand>
        <name>Mg(2+)</name>
        <dbReference type="ChEBI" id="CHEBI:18420"/>
        <note>shared with alpha subunit</note>
    </ligand>
</feature>
<dbReference type="CDD" id="cd00769">
    <property type="entry name" value="PheRS_beta_core"/>
    <property type="match status" value="1"/>
</dbReference>
<feature type="domain" description="B5" evidence="13">
    <location>
        <begin position="317"/>
        <end position="390"/>
    </location>
</feature>
<dbReference type="GO" id="GO:0006432">
    <property type="term" value="P:phenylalanyl-tRNA aminoacylation"/>
    <property type="evidence" value="ECO:0007669"/>
    <property type="project" value="UniProtKB-UniRule"/>
</dbReference>
<evidence type="ECO:0000256" key="6">
    <source>
        <dbReference type="ARBA" id="ARBA00022723"/>
    </source>
</evidence>
<evidence type="ECO:0000256" key="10">
    <source>
        <dbReference type="ARBA" id="ARBA00022917"/>
    </source>
</evidence>
<comment type="caution">
    <text evidence="14">The sequence shown here is derived from an EMBL/GenBank/DDBJ whole genome shotgun (WGS) entry which is preliminary data.</text>
</comment>
<dbReference type="GO" id="GO:0009328">
    <property type="term" value="C:phenylalanine-tRNA ligase complex"/>
    <property type="evidence" value="ECO:0007669"/>
    <property type="project" value="TreeGrafter"/>
</dbReference>
<evidence type="ECO:0000256" key="8">
    <source>
        <dbReference type="ARBA" id="ARBA00022840"/>
    </source>
</evidence>
<keyword evidence="6 12" id="KW-0479">Metal-binding</keyword>
<evidence type="ECO:0000256" key="7">
    <source>
        <dbReference type="ARBA" id="ARBA00022741"/>
    </source>
</evidence>
<organism evidence="14">
    <name type="scientific">candidate division WOR-3 bacterium</name>
    <dbReference type="NCBI Taxonomy" id="2052148"/>
    <lineage>
        <taxon>Bacteria</taxon>
        <taxon>Bacteria division WOR-3</taxon>
    </lineage>
</organism>
<protein>
    <recommendedName>
        <fullName evidence="12">Phenylalanine--tRNA ligase beta subunit</fullName>
        <ecNumber evidence="12">6.1.1.20</ecNumber>
    </recommendedName>
    <alternativeName>
        <fullName evidence="12">Phenylalanyl-tRNA synthetase beta subunit</fullName>
        <shortName evidence="12">PheRS</shortName>
    </alternativeName>
</protein>
<dbReference type="EMBL" id="DSBX01000032">
    <property type="protein sequence ID" value="HDQ98860.1"/>
    <property type="molecule type" value="Genomic_DNA"/>
</dbReference>
<dbReference type="SUPFAM" id="SSF55681">
    <property type="entry name" value="Class II aaRS and biotin synthetases"/>
    <property type="match status" value="1"/>
</dbReference>
<evidence type="ECO:0000259" key="13">
    <source>
        <dbReference type="PROSITE" id="PS51483"/>
    </source>
</evidence>
<dbReference type="GO" id="GO:0005524">
    <property type="term" value="F:ATP binding"/>
    <property type="evidence" value="ECO:0007669"/>
    <property type="project" value="UniProtKB-UniRule"/>
</dbReference>
<feature type="binding site" evidence="12">
    <location>
        <position position="374"/>
    </location>
    <ligand>
        <name>Mg(2+)</name>
        <dbReference type="ChEBI" id="CHEBI:18420"/>
        <note>shared with alpha subunit</note>
    </ligand>
</feature>
<dbReference type="GO" id="GO:0000287">
    <property type="term" value="F:magnesium ion binding"/>
    <property type="evidence" value="ECO:0007669"/>
    <property type="project" value="InterPro"/>
</dbReference>
<dbReference type="InterPro" id="IPR005147">
    <property type="entry name" value="tRNA_synthase_B5-dom"/>
</dbReference>
<dbReference type="Proteomes" id="UP000885672">
    <property type="component" value="Unassembled WGS sequence"/>
</dbReference>
<evidence type="ECO:0000256" key="5">
    <source>
        <dbReference type="ARBA" id="ARBA00022598"/>
    </source>
</evidence>
<dbReference type="Pfam" id="PF17759">
    <property type="entry name" value="tRNA_synthFbeta"/>
    <property type="match status" value="1"/>
</dbReference>
<evidence type="ECO:0000256" key="2">
    <source>
        <dbReference type="ARBA" id="ARBA00004496"/>
    </source>
</evidence>
<dbReference type="SUPFAM" id="SSF46955">
    <property type="entry name" value="Putative DNA-binding domain"/>
    <property type="match status" value="2"/>
</dbReference>
<dbReference type="InterPro" id="IPR004531">
    <property type="entry name" value="Phe-tRNA-synth_IIc_bsu_arc_euk"/>
</dbReference>
<keyword evidence="7 12" id="KW-0547">Nucleotide-binding</keyword>
<dbReference type="PANTHER" id="PTHR10947:SF0">
    <property type="entry name" value="PHENYLALANINE--TRNA LIGASE BETA SUBUNIT"/>
    <property type="match status" value="1"/>
</dbReference>
<dbReference type="SMART" id="SM00874">
    <property type="entry name" value="B5"/>
    <property type="match status" value="1"/>
</dbReference>
<keyword evidence="8 12" id="KW-0067">ATP-binding</keyword>
<dbReference type="GO" id="GO:0004826">
    <property type="term" value="F:phenylalanine-tRNA ligase activity"/>
    <property type="evidence" value="ECO:0007669"/>
    <property type="project" value="UniProtKB-UniRule"/>
</dbReference>
<feature type="binding site" evidence="12">
    <location>
        <position position="368"/>
    </location>
    <ligand>
        <name>Mg(2+)</name>
        <dbReference type="ChEBI" id="CHEBI:18420"/>
        <note>shared with alpha subunit</note>
    </ligand>
</feature>
<feature type="binding site" evidence="12">
    <location>
        <position position="377"/>
    </location>
    <ligand>
        <name>Mg(2+)</name>
        <dbReference type="ChEBI" id="CHEBI:18420"/>
        <note>shared with alpha subunit</note>
    </ligand>
</feature>
<evidence type="ECO:0000256" key="12">
    <source>
        <dbReference type="HAMAP-Rule" id="MF_00284"/>
    </source>
</evidence>
<evidence type="ECO:0000256" key="9">
    <source>
        <dbReference type="ARBA" id="ARBA00022842"/>
    </source>
</evidence>
<evidence type="ECO:0000313" key="14">
    <source>
        <dbReference type="EMBL" id="HDQ98860.1"/>
    </source>
</evidence>
<comment type="similarity">
    <text evidence="3 12">Belongs to the phenylalanyl-tRNA synthetase beta subunit family. Type 2 subfamily.</text>
</comment>
<comment type="catalytic activity">
    <reaction evidence="12">
        <text>tRNA(Phe) + L-phenylalanine + ATP = L-phenylalanyl-tRNA(Phe) + AMP + diphosphate + H(+)</text>
        <dbReference type="Rhea" id="RHEA:19413"/>
        <dbReference type="Rhea" id="RHEA-COMP:9668"/>
        <dbReference type="Rhea" id="RHEA-COMP:9699"/>
        <dbReference type="ChEBI" id="CHEBI:15378"/>
        <dbReference type="ChEBI" id="CHEBI:30616"/>
        <dbReference type="ChEBI" id="CHEBI:33019"/>
        <dbReference type="ChEBI" id="CHEBI:58095"/>
        <dbReference type="ChEBI" id="CHEBI:78442"/>
        <dbReference type="ChEBI" id="CHEBI:78531"/>
        <dbReference type="ChEBI" id="CHEBI:456215"/>
        <dbReference type="EC" id="6.1.1.20"/>
    </reaction>
</comment>
<evidence type="ECO:0000256" key="1">
    <source>
        <dbReference type="ARBA" id="ARBA00001946"/>
    </source>
</evidence>
<keyword evidence="5 12" id="KW-0436">Ligase</keyword>
<sequence length="602" mass="64940">MPLVNISTRTLNRLVGRDLPRDELVAALEQLGNDVEGHATVTFYRCGRCGHVTEVLEHEDFNGACAACADRAIEPAGGAEVVRISLLPVRPDLFDAAGLARALRGFLGIETGLARFDVPDSGLCVRVQPGLEAIRPHLVACVARGLTLDDETLKMLMRMQENLHWALGRDRRRASIGVYDLDAVTPDFDYGPVRPDGVRFVPLAGMPEGMEPATPAEILERHSKGVAYRHLLAGLPAFPLLSDAKGRVLSLPPVINSEETRVTARTRNLFVDVTGPDRHAVVCTLAVIATSLADLGAEVASVTIVAPDGAEEKTPDLAPRPVTMDPAAAEKLIGVPVPDVTGVLGRMRYGSAPANGRLRVEVPAYRADIMHERDIVEDVAIGHGFGNIPRRLVPTMTVGSPRPIEELSTTARRVMTGLGFLETMTLALTSEREQFELLGLPVPEHRVRLENPISVEQTMAREQLLSGLLGTFRVNTTREMPQSIFEAGDVFALDETRETGVRTSRRVAAGLTGPEAGFSDARRAAETLARELGVEPEFTADDHPAFIPGRCARILIRRGDEAVAAGRLGEIHPQVLEHFGLAQPVAVFELDLSPALCAGSQS</sequence>
<reference evidence="14" key="1">
    <citation type="journal article" date="2020" name="mSystems">
        <title>Genome- and Community-Level Interaction Insights into Carbon Utilization and Element Cycling Functions of Hydrothermarchaeota in Hydrothermal Sediment.</title>
        <authorList>
            <person name="Zhou Z."/>
            <person name="Liu Y."/>
            <person name="Xu W."/>
            <person name="Pan J."/>
            <person name="Luo Z.H."/>
            <person name="Li M."/>
        </authorList>
    </citation>
    <scope>NUCLEOTIDE SEQUENCE [LARGE SCALE GENOMIC DNA]</scope>
    <source>
        <strain evidence="14">SpSt-1182</strain>
    </source>
</reference>
<dbReference type="Gene3D" id="3.30.56.10">
    <property type="match status" value="2"/>
</dbReference>
<comment type="subunit">
    <text evidence="12">Tetramer of two alpha and two beta subunits.</text>
</comment>
<keyword evidence="10 12" id="KW-0648">Protein biosynthesis</keyword>
<dbReference type="EC" id="6.1.1.20" evidence="12"/>
<dbReference type="NCBIfam" id="TIGR00471">
    <property type="entry name" value="pheT_arch"/>
    <property type="match status" value="1"/>
</dbReference>
<dbReference type="InterPro" id="IPR041616">
    <property type="entry name" value="PheRS_beta_core"/>
</dbReference>
<dbReference type="InterPro" id="IPR009061">
    <property type="entry name" value="DNA-bd_dom_put_sf"/>
</dbReference>
<comment type="subcellular location">
    <subcellularLocation>
        <location evidence="2 12">Cytoplasm</location>
    </subcellularLocation>
</comment>
<evidence type="ECO:0000256" key="3">
    <source>
        <dbReference type="ARBA" id="ARBA00007438"/>
    </source>
</evidence>
<dbReference type="HAMAP" id="MF_00284">
    <property type="entry name" value="Phe_tRNA_synth_beta2"/>
    <property type="match status" value="1"/>
</dbReference>
<dbReference type="SMART" id="SM00873">
    <property type="entry name" value="B3_4"/>
    <property type="match status" value="1"/>
</dbReference>
<dbReference type="Pfam" id="PF03484">
    <property type="entry name" value="B5"/>
    <property type="match status" value="1"/>
</dbReference>
<keyword evidence="11 12" id="KW-0030">Aminoacyl-tRNA synthetase</keyword>
<gene>
    <name evidence="12" type="primary">pheT</name>
    <name evidence="14" type="ORF">ENN51_01035</name>
</gene>
<accession>A0A7V0T4T3</accession>
<dbReference type="InterPro" id="IPR020825">
    <property type="entry name" value="Phe-tRNA_synthase-like_B3/B4"/>
</dbReference>
<dbReference type="Gene3D" id="3.50.40.10">
    <property type="entry name" value="Phenylalanyl-trna Synthetase, Chain B, domain 3"/>
    <property type="match status" value="1"/>
</dbReference>
<dbReference type="GO" id="GO:0003723">
    <property type="term" value="F:RNA binding"/>
    <property type="evidence" value="ECO:0007669"/>
    <property type="project" value="InterPro"/>
</dbReference>
<name>A0A7V0T4T3_UNCW3</name>
<dbReference type="InterPro" id="IPR022918">
    <property type="entry name" value="Phe_tRNA_ligase_beta2_arc"/>
</dbReference>
<evidence type="ECO:0000256" key="11">
    <source>
        <dbReference type="ARBA" id="ARBA00023146"/>
    </source>
</evidence>
<dbReference type="PROSITE" id="PS51483">
    <property type="entry name" value="B5"/>
    <property type="match status" value="1"/>
</dbReference>
<dbReference type="PANTHER" id="PTHR10947">
    <property type="entry name" value="PHENYLALANYL-TRNA SYNTHETASE BETA CHAIN AND LEUCINE-RICH REPEAT-CONTAINING PROTEIN 47"/>
    <property type="match status" value="1"/>
</dbReference>
<dbReference type="AlphaFoldDB" id="A0A7V0T4T3"/>